<feature type="compositionally biased region" description="Polar residues" evidence="1">
    <location>
        <begin position="252"/>
        <end position="261"/>
    </location>
</feature>
<feature type="chain" id="PRO_5013232842" evidence="2">
    <location>
        <begin position="19"/>
        <end position="500"/>
    </location>
</feature>
<feature type="compositionally biased region" description="Polar residues" evidence="1">
    <location>
        <begin position="476"/>
        <end position="489"/>
    </location>
</feature>
<accession>A0A1Z5JR26</accession>
<feature type="compositionally biased region" description="Basic and acidic residues" evidence="1">
    <location>
        <begin position="490"/>
        <end position="500"/>
    </location>
</feature>
<keyword evidence="4" id="KW-1185">Reference proteome</keyword>
<sequence length="500" mass="55983">MKIYRLLLILLSLDGGSSFTSTGVGRLSKRTSLARKADNDDNNNNNSSSKNNASKGGSSKRKDNSSKASGANSDNPPRRRSSPEGDPLPFAANLGKESPKGSKEQTPRNVSPPMPRPGSRGPRRPPPGATWDPRSRMVDDSEPPGVNMGPPTDRGFTRIGVPGEAPSQRKRFDFARGVTEDIFQSERPNGPRENGPRPDLGSPSDNYNSANAPDSNGYYDNRSPSQRSSLNVEEGAVFNPADTLKGVRIKETNSWSDNAANFNRGDALRGARIPNNPYERGFDVPYGPGPYARDSYMDPRMDPRGYNPRPPEYDIRSGRYNGRMVDDKYASWPAAKSNSSPPRTDQTGYSRDGDSQQSKGSRTEQSGYNRDYDSQQYGGSRNQPSGYGQNYDTQRYNGGYGQQNQRYGQDYRPPRDNYYYREPPYNGMYPPGRPQYNNNFNYPPPRYDDRYYGDRYYGDGFWRPDTYRSDLGAPGSYSSWRSPLSPNDNSSRKEPWDWSS</sequence>
<reference evidence="3 4" key="1">
    <citation type="journal article" date="2015" name="Plant Cell">
        <title>Oil accumulation by the oleaginous diatom Fistulifera solaris as revealed by the genome and transcriptome.</title>
        <authorList>
            <person name="Tanaka T."/>
            <person name="Maeda Y."/>
            <person name="Veluchamy A."/>
            <person name="Tanaka M."/>
            <person name="Abida H."/>
            <person name="Marechal E."/>
            <person name="Bowler C."/>
            <person name="Muto M."/>
            <person name="Sunaga Y."/>
            <person name="Tanaka M."/>
            <person name="Yoshino T."/>
            <person name="Taniguchi T."/>
            <person name="Fukuda Y."/>
            <person name="Nemoto M."/>
            <person name="Matsumoto M."/>
            <person name="Wong P.S."/>
            <person name="Aburatani S."/>
            <person name="Fujibuchi W."/>
        </authorList>
    </citation>
    <scope>NUCLEOTIDE SEQUENCE [LARGE SCALE GENOMIC DNA]</scope>
    <source>
        <strain evidence="3 4">JPCC DA0580</strain>
    </source>
</reference>
<evidence type="ECO:0000256" key="1">
    <source>
        <dbReference type="SAM" id="MobiDB-lite"/>
    </source>
</evidence>
<feature type="compositionally biased region" description="Polar residues" evidence="1">
    <location>
        <begin position="203"/>
        <end position="214"/>
    </location>
</feature>
<feature type="region of interest" description="Disordered" evidence="1">
    <location>
        <begin position="473"/>
        <end position="500"/>
    </location>
</feature>
<feature type="signal peptide" evidence="2">
    <location>
        <begin position="1"/>
        <end position="18"/>
    </location>
</feature>
<feature type="compositionally biased region" description="Basic and acidic residues" evidence="1">
    <location>
        <begin position="97"/>
        <end position="106"/>
    </location>
</feature>
<proteinExistence type="predicted"/>
<feature type="region of interest" description="Disordered" evidence="1">
    <location>
        <begin position="18"/>
        <end position="445"/>
    </location>
</feature>
<protein>
    <submittedName>
        <fullName evidence="3">Uncharacterized protein</fullName>
    </submittedName>
</protein>
<keyword evidence="2" id="KW-0732">Signal</keyword>
<evidence type="ECO:0000313" key="4">
    <source>
        <dbReference type="Proteomes" id="UP000198406"/>
    </source>
</evidence>
<feature type="compositionally biased region" description="Polar residues" evidence="1">
    <location>
        <begin position="336"/>
        <end position="393"/>
    </location>
</feature>
<evidence type="ECO:0000313" key="3">
    <source>
        <dbReference type="EMBL" id="GAX16346.1"/>
    </source>
</evidence>
<evidence type="ECO:0000256" key="2">
    <source>
        <dbReference type="SAM" id="SignalP"/>
    </source>
</evidence>
<dbReference type="Proteomes" id="UP000198406">
    <property type="component" value="Unassembled WGS sequence"/>
</dbReference>
<feature type="compositionally biased region" description="Low complexity" evidence="1">
    <location>
        <begin position="42"/>
        <end position="57"/>
    </location>
</feature>
<gene>
    <name evidence="3" type="ORF">FisN_27Lh058</name>
</gene>
<dbReference type="InParanoid" id="A0A1Z5JR26"/>
<name>A0A1Z5JR26_FISSO</name>
<feature type="compositionally biased region" description="Low complexity" evidence="1">
    <location>
        <begin position="394"/>
        <end position="411"/>
    </location>
</feature>
<dbReference type="AlphaFoldDB" id="A0A1Z5JR26"/>
<organism evidence="3 4">
    <name type="scientific">Fistulifera solaris</name>
    <name type="common">Oleaginous diatom</name>
    <dbReference type="NCBI Taxonomy" id="1519565"/>
    <lineage>
        <taxon>Eukaryota</taxon>
        <taxon>Sar</taxon>
        <taxon>Stramenopiles</taxon>
        <taxon>Ochrophyta</taxon>
        <taxon>Bacillariophyta</taxon>
        <taxon>Bacillariophyceae</taxon>
        <taxon>Bacillariophycidae</taxon>
        <taxon>Naviculales</taxon>
        <taxon>Naviculaceae</taxon>
        <taxon>Fistulifera</taxon>
    </lineage>
</organism>
<dbReference type="EMBL" id="BDSP01000104">
    <property type="protein sequence ID" value="GAX16346.1"/>
    <property type="molecule type" value="Genomic_DNA"/>
</dbReference>
<feature type="compositionally biased region" description="Polar residues" evidence="1">
    <location>
        <begin position="66"/>
        <end position="75"/>
    </location>
</feature>
<feature type="compositionally biased region" description="Polar residues" evidence="1">
    <location>
        <begin position="222"/>
        <end position="231"/>
    </location>
</feature>
<comment type="caution">
    <text evidence="3">The sequence shown here is derived from an EMBL/GenBank/DDBJ whole genome shotgun (WGS) entry which is preliminary data.</text>
</comment>